<name>X1VK57_9ZZZZ</name>
<evidence type="ECO:0000313" key="1">
    <source>
        <dbReference type="EMBL" id="GAJ08365.1"/>
    </source>
</evidence>
<reference evidence="1" key="1">
    <citation type="journal article" date="2014" name="Front. Microbiol.">
        <title>High frequency of phylogenetically diverse reductive dehalogenase-homologous genes in deep subseafloor sedimentary metagenomes.</title>
        <authorList>
            <person name="Kawai M."/>
            <person name="Futagami T."/>
            <person name="Toyoda A."/>
            <person name="Takaki Y."/>
            <person name="Nishi S."/>
            <person name="Hori S."/>
            <person name="Arai W."/>
            <person name="Tsubouchi T."/>
            <person name="Morono Y."/>
            <person name="Uchiyama I."/>
            <person name="Ito T."/>
            <person name="Fujiyama A."/>
            <person name="Inagaki F."/>
            <person name="Takami H."/>
        </authorList>
    </citation>
    <scope>NUCLEOTIDE SEQUENCE</scope>
    <source>
        <strain evidence="1">Expedition CK06-06</strain>
    </source>
</reference>
<proteinExistence type="predicted"/>
<comment type="caution">
    <text evidence="1">The sequence shown here is derived from an EMBL/GenBank/DDBJ whole genome shotgun (WGS) entry which is preliminary data.</text>
</comment>
<dbReference type="AlphaFoldDB" id="X1VK57"/>
<accession>X1VK57</accession>
<sequence length="258" mass="29460">LLNVRPENADQIHYSKLGEYGEVEFGTVELPDEKFAWAMDGQHRVRAFEAADKDILVPIVMTIGMERPKEAETFNIVNSKQKGVSASLRYYDLARYASKEVKQWAERDKEQRNDLAYAIVVDLSENTVWKDRINFTGVRGMKRAINLKGFMDALDSVVRDEWFFARPSNQRLELMRTFWNAMSEAWPVALSPNTGSILTKTFGVHVACGIAKSIFLYCDQLNDSSKEMMMKLLESTEDIVDNWDPDGQLSPYIGGGRR</sequence>
<protein>
    <recommendedName>
        <fullName evidence="2">DGQHR domain-containing protein</fullName>
    </recommendedName>
</protein>
<gene>
    <name evidence="1" type="ORF">S12H4_43498</name>
</gene>
<evidence type="ECO:0008006" key="2">
    <source>
        <dbReference type="Google" id="ProtNLM"/>
    </source>
</evidence>
<feature type="non-terminal residue" evidence="1">
    <location>
        <position position="258"/>
    </location>
</feature>
<feature type="non-terminal residue" evidence="1">
    <location>
        <position position="1"/>
    </location>
</feature>
<organism evidence="1">
    <name type="scientific">marine sediment metagenome</name>
    <dbReference type="NCBI Taxonomy" id="412755"/>
    <lineage>
        <taxon>unclassified sequences</taxon>
        <taxon>metagenomes</taxon>
        <taxon>ecological metagenomes</taxon>
    </lineage>
</organism>
<dbReference type="NCBIfam" id="TIGR03187">
    <property type="entry name" value="DGQHR"/>
    <property type="match status" value="1"/>
</dbReference>
<dbReference type="EMBL" id="BARW01026703">
    <property type="protein sequence ID" value="GAJ08365.1"/>
    <property type="molecule type" value="Genomic_DNA"/>
</dbReference>
<dbReference type="InterPro" id="IPR017601">
    <property type="entry name" value="DGQHR-contain_dom"/>
</dbReference>